<dbReference type="PROSITE" id="PS00092">
    <property type="entry name" value="N6_MTASE"/>
    <property type="match status" value="1"/>
</dbReference>
<dbReference type="PANTHER" id="PTHR12706">
    <property type="entry name" value="STRAWBERRY NOTCH-RELATED"/>
    <property type="match status" value="1"/>
</dbReference>
<dbReference type="GO" id="GO:0005634">
    <property type="term" value="C:nucleus"/>
    <property type="evidence" value="ECO:0007669"/>
    <property type="project" value="TreeGrafter"/>
</dbReference>
<dbReference type="GO" id="GO:0031490">
    <property type="term" value="F:chromatin DNA binding"/>
    <property type="evidence" value="ECO:0007669"/>
    <property type="project" value="TreeGrafter"/>
</dbReference>
<dbReference type="GO" id="GO:0006355">
    <property type="term" value="P:regulation of DNA-templated transcription"/>
    <property type="evidence" value="ECO:0007669"/>
    <property type="project" value="InterPro"/>
</dbReference>
<comment type="caution">
    <text evidence="3">The sequence shown here is derived from an EMBL/GenBank/DDBJ whole genome shotgun (WGS) entry which is preliminary data.</text>
</comment>
<dbReference type="Pfam" id="PF13871">
    <property type="entry name" value="Helicase_C_4"/>
    <property type="match status" value="1"/>
</dbReference>
<dbReference type="InterPro" id="IPR002052">
    <property type="entry name" value="DNA_methylase_N6_adenine_CS"/>
</dbReference>
<accession>A0A1J5SCA6</accession>
<dbReference type="InterPro" id="IPR026741">
    <property type="entry name" value="SNO"/>
</dbReference>
<name>A0A1J5SCA6_9ZZZZ</name>
<organism evidence="3">
    <name type="scientific">mine drainage metagenome</name>
    <dbReference type="NCBI Taxonomy" id="410659"/>
    <lineage>
        <taxon>unclassified sequences</taxon>
        <taxon>metagenomes</taxon>
        <taxon>ecological metagenomes</taxon>
    </lineage>
</organism>
<sequence length="1704" mass="189124">MVPDKKMMQWVRLNKGNAVMLKIEMPDASFVIGVDGLRPADPEWQKLVSILNFRPSASGRLLLRAGVVVLREIREVFPNVKVDENYPVDQIFVMRSKVVNRAVIPDTQASILIGKNYLGQDVFVTATGARYIAGKDGTPVSEESISVAPAFLRAKAEGDIDLCADGFVLRMLGENLRPEDLRKFCAIIHGEDEPVEETDGRLREVQEAVEAAILRNILREFAEHGDIKRSYARASMLLGHQPTFAFRTSQSIALQQYSTPSTLSLAVQNILGDVNGLNLLEPTIGNASLVSLLRGANITGIEIDENRVRRTRKMLSETDTFGESKIAVHHADFTESDVIPDGYDVIVSNPPFGGLDKPYVKGGMKVTRIDQEIVLKSLDSRKANGKSVFIISADHDNIFKEKEGMVLDGSKNLFNWLSDHYELQAFEVSGNLYKKQGAGYPVRVLIVGRKRTQAEAEDARKTKKYRIDKLPVVKSHDELWAQSEVMKSFLAQSVPLLAENDASNKLADNTKQDVLNTPADTTSEESTIFGNEYQAQYEPMSSGETTAMIPKNLVVPQSIAFNRFIEENGDAEDFVRAELEIDDLEAVAPGAPEQIDAIALAIWNMKRGRALILADQTGMGKGRVLAAAARWSVLNNRPVIFLTEKASLFSDFWRDVRDIGSESVFTPFILNEDTDILSTDGDSKQEVLIPRTSKATRKRVIDSGGSLADEGFNLMMATYSQFNRDESSSAKARFIKDVSAGAMIILDESHNAAGDSNTGRNIAQAVQMSHAAVYSSATFSKDATNMGVYYKAFPTTVDMATLTSTLRAGGEPLQEVLSSMLCEDGVLVRREHDLSNLKFSTIPISDEILKRNIRVSDQVSDVLSMMAYLSGDIEKIAKTENKKVAEAMKNMSNEVREGKRMGVSYTNFGSRLYTISRQVALTLTMDSVINDALEGLKEGKKPVIVLEQTMESIMSSQRDLEADPLEEFALGAVAQQRLTINGLLHRVLDKLTVVNRNNGYGVVEQVNAYTISEDKNQRKALSEFIEAIETKIDAIEHMTIMPLDQIRAALRKEGYTSGEVSGRSAIYHFNEDGTVQKEERKNDTATKLAEIFRFNSGEHDEVVVTRSGCTGISMHASSKFADRRQRRLIEAQIANNVAERVQFFGRVNRRGQVSSPEIRSATSGMPWENRLLAMQNMKMRKLTANVQSNRNSAAEMKGIPDILNEVGELVCKEFLSTNPEIMIRLAIDPDGSENSQAEFYFANKLTGRMSLLPYVEQVRIYDELTKEYQRVFADLTNKGINPLESRLLDVKAEVVKRYEILPGVEGGSALDAPVFAEKIEWIEKIDPIRSAGVVELVGKSIERLVASEKSLFKLHTGSVRHDFMSRREVKGFSVIDCSAIVKKARQLYTEAMIKSVPERFTNPDSPMDGVAAALADKDMNAVKRVNSRMTWFSAHVEHLMPGDVIEVTVDDEKTRAVITHLLPPEEGKEHHLGQWEIRVLPVGAQYPVIMSYNSLIEDENYAPLRDSHKAVVREFDAAPAGELTFSKWTLTGNLFRASEMAATSHVGRAGIYTTKDGARHRAILCRARVDLDSLMTMEVALSSADALEFIETLIADEREGSVSLANDIKLSWRGHGAQMTISTPGTKMGGGQVFLNEKLLKFTGEFSGSRKVMTATFERPRRMTNFIEAIYDTGCTFKMKVENVKRAADDSKSGAVQINRKFGT</sequence>
<dbReference type="GO" id="GO:0008168">
    <property type="term" value="F:methyltransferase activity"/>
    <property type="evidence" value="ECO:0007669"/>
    <property type="project" value="InterPro"/>
</dbReference>
<evidence type="ECO:0000256" key="1">
    <source>
        <dbReference type="ARBA" id="ARBA00006992"/>
    </source>
</evidence>
<reference evidence="3" key="1">
    <citation type="submission" date="2016-10" db="EMBL/GenBank/DDBJ databases">
        <title>Sequence of Gallionella enrichment culture.</title>
        <authorList>
            <person name="Poehlein A."/>
            <person name="Muehling M."/>
            <person name="Daniel R."/>
        </authorList>
    </citation>
    <scope>NUCLEOTIDE SEQUENCE</scope>
</reference>
<dbReference type="GO" id="GO:0032259">
    <property type="term" value="P:methylation"/>
    <property type="evidence" value="ECO:0007669"/>
    <property type="project" value="InterPro"/>
</dbReference>
<proteinExistence type="inferred from homology"/>
<dbReference type="Gene3D" id="3.40.50.300">
    <property type="entry name" value="P-loop containing nucleotide triphosphate hydrolases"/>
    <property type="match status" value="1"/>
</dbReference>
<dbReference type="InterPro" id="IPR027417">
    <property type="entry name" value="P-loop_NTPase"/>
</dbReference>
<comment type="similarity">
    <text evidence="1">Belongs to the SBNO family.</text>
</comment>
<dbReference type="Pfam" id="PF13872">
    <property type="entry name" value="AAA_34"/>
    <property type="match status" value="1"/>
</dbReference>
<dbReference type="GO" id="GO:0042393">
    <property type="term" value="F:histone binding"/>
    <property type="evidence" value="ECO:0007669"/>
    <property type="project" value="TreeGrafter"/>
</dbReference>
<evidence type="ECO:0000313" key="3">
    <source>
        <dbReference type="EMBL" id="OIR05991.1"/>
    </source>
</evidence>
<dbReference type="CDD" id="cd02440">
    <property type="entry name" value="AdoMet_MTases"/>
    <property type="match status" value="1"/>
</dbReference>
<evidence type="ECO:0000259" key="2">
    <source>
        <dbReference type="PROSITE" id="PS51192"/>
    </source>
</evidence>
<dbReference type="InterPro" id="IPR039187">
    <property type="entry name" value="SNO_AAA"/>
</dbReference>
<dbReference type="SUPFAM" id="SSF52540">
    <property type="entry name" value="P-loop containing nucleoside triphosphate hydrolases"/>
    <property type="match status" value="2"/>
</dbReference>
<dbReference type="PANTHER" id="PTHR12706:SF30">
    <property type="entry name" value="PROTEIN STRAWBERRY NOTCH-RELATED"/>
    <property type="match status" value="1"/>
</dbReference>
<gene>
    <name evidence="3" type="ORF">GALL_117880</name>
</gene>
<feature type="domain" description="Helicase ATP-binding" evidence="2">
    <location>
        <begin position="602"/>
        <end position="797"/>
    </location>
</feature>
<dbReference type="InterPro" id="IPR029063">
    <property type="entry name" value="SAM-dependent_MTases_sf"/>
</dbReference>
<dbReference type="InterPro" id="IPR014001">
    <property type="entry name" value="Helicase_ATP-bd"/>
</dbReference>
<dbReference type="InterPro" id="IPR026937">
    <property type="entry name" value="SBNO_Helicase_C_dom"/>
</dbReference>
<dbReference type="SUPFAM" id="SSF53335">
    <property type="entry name" value="S-adenosyl-L-methionine-dependent methyltransferases"/>
    <property type="match status" value="1"/>
</dbReference>
<dbReference type="PROSITE" id="PS51192">
    <property type="entry name" value="HELICASE_ATP_BIND_1"/>
    <property type="match status" value="1"/>
</dbReference>
<dbReference type="EMBL" id="MLJW01000046">
    <property type="protein sequence ID" value="OIR05991.1"/>
    <property type="molecule type" value="Genomic_DNA"/>
</dbReference>
<dbReference type="Gene3D" id="3.40.50.150">
    <property type="entry name" value="Vaccinia Virus protein VP39"/>
    <property type="match status" value="1"/>
</dbReference>
<protein>
    <recommendedName>
        <fullName evidence="2">Helicase ATP-binding domain-containing protein</fullName>
    </recommendedName>
</protein>